<dbReference type="AlphaFoldDB" id="A0A397UEK6"/>
<feature type="compositionally biased region" description="Low complexity" evidence="2">
    <location>
        <begin position="214"/>
        <end position="226"/>
    </location>
</feature>
<organism evidence="4 5">
    <name type="scientific">Gigaspora rosea</name>
    <dbReference type="NCBI Taxonomy" id="44941"/>
    <lineage>
        <taxon>Eukaryota</taxon>
        <taxon>Fungi</taxon>
        <taxon>Fungi incertae sedis</taxon>
        <taxon>Mucoromycota</taxon>
        <taxon>Glomeromycotina</taxon>
        <taxon>Glomeromycetes</taxon>
        <taxon>Diversisporales</taxon>
        <taxon>Gigasporaceae</taxon>
        <taxon>Gigaspora</taxon>
    </lineage>
</organism>
<reference evidence="4 5" key="1">
    <citation type="submission" date="2018-06" db="EMBL/GenBank/DDBJ databases">
        <title>Comparative genomics reveals the genomic features of Rhizophagus irregularis, R. cerebriforme, R. diaphanum and Gigaspora rosea, and their symbiotic lifestyle signature.</title>
        <authorList>
            <person name="Morin E."/>
            <person name="San Clemente H."/>
            <person name="Chen E.C.H."/>
            <person name="De La Providencia I."/>
            <person name="Hainaut M."/>
            <person name="Kuo A."/>
            <person name="Kohler A."/>
            <person name="Murat C."/>
            <person name="Tang N."/>
            <person name="Roy S."/>
            <person name="Loubradou J."/>
            <person name="Henrissat B."/>
            <person name="Grigoriev I.V."/>
            <person name="Corradi N."/>
            <person name="Roux C."/>
            <person name="Martin F.M."/>
        </authorList>
    </citation>
    <scope>NUCLEOTIDE SEQUENCE [LARGE SCALE GENOMIC DNA]</scope>
    <source>
        <strain evidence="4 5">DAOM 194757</strain>
    </source>
</reference>
<keyword evidence="1" id="KW-0175">Coiled coil</keyword>
<evidence type="ECO:0000256" key="1">
    <source>
        <dbReference type="SAM" id="Coils"/>
    </source>
</evidence>
<evidence type="ECO:0000256" key="2">
    <source>
        <dbReference type="SAM" id="MobiDB-lite"/>
    </source>
</evidence>
<proteinExistence type="predicted"/>
<gene>
    <name evidence="4" type="ORF">C2G38_2045863</name>
</gene>
<feature type="region of interest" description="Disordered" evidence="2">
    <location>
        <begin position="206"/>
        <end position="233"/>
    </location>
</feature>
<protein>
    <submittedName>
        <fullName evidence="4">Uncharacterized protein</fullName>
    </submittedName>
</protein>
<name>A0A397UEK6_9GLOM</name>
<dbReference type="EMBL" id="QKWP01001630">
    <property type="protein sequence ID" value="RIB07598.1"/>
    <property type="molecule type" value="Genomic_DNA"/>
</dbReference>
<feature type="coiled-coil region" evidence="1">
    <location>
        <begin position="122"/>
        <end position="184"/>
    </location>
</feature>
<comment type="caution">
    <text evidence="4">The sequence shown here is derived from an EMBL/GenBank/DDBJ whole genome shotgun (WGS) entry which is preliminary data.</text>
</comment>
<keyword evidence="3" id="KW-0472">Membrane</keyword>
<keyword evidence="3" id="KW-1133">Transmembrane helix</keyword>
<dbReference type="Proteomes" id="UP000266673">
    <property type="component" value="Unassembled WGS sequence"/>
</dbReference>
<evidence type="ECO:0000313" key="4">
    <source>
        <dbReference type="EMBL" id="RIB07598.1"/>
    </source>
</evidence>
<keyword evidence="3" id="KW-0812">Transmembrane</keyword>
<evidence type="ECO:0000313" key="5">
    <source>
        <dbReference type="Proteomes" id="UP000266673"/>
    </source>
</evidence>
<dbReference type="OrthoDB" id="2440300at2759"/>
<keyword evidence="5" id="KW-1185">Reference proteome</keyword>
<evidence type="ECO:0000256" key="3">
    <source>
        <dbReference type="SAM" id="Phobius"/>
    </source>
</evidence>
<feature type="transmembrane region" description="Helical" evidence="3">
    <location>
        <begin position="371"/>
        <end position="390"/>
    </location>
</feature>
<sequence>MADACASQNIKGHRLGSIHEEGLEKKIHDAIKSKAEINKLSEKLQDKYIKQMKVFDQERKGWNRNSLRNNTEIQKLRTHALQVINKHKQIQNENTNLISHNAQKDIYIVESKAENVTKSKKIKSLEFMIKILESKLSSAQKDVISIQSDLSKKESEILSLKSKIVEVEHELASKVSELECLKSEAISNPILGGDDEGQSPIVSKIKNTQSREQSSISNSSNISVVSDPRHPVTASGNKNLSKYFIHGKNMDQTEKIDNGISVYTNDEIIELPKNDTEINPKINEETNISEINKDDILDISIKPNASEAMPQNVTPHLIQPDNKMSSLIESHSQMRPSLEALPLPIGGIGAIRPNLEALPLPVMTSTLMTPLSAYVFLTLLIIAIMWFVILRRTWNIGKKSNQLQDMWVG</sequence>
<accession>A0A397UEK6</accession>